<organism evidence="1">
    <name type="scientific">Collimonas fungivorans</name>
    <dbReference type="NCBI Taxonomy" id="158899"/>
    <lineage>
        <taxon>Bacteria</taxon>
        <taxon>Pseudomonadati</taxon>
        <taxon>Pseudomonadota</taxon>
        <taxon>Betaproteobacteria</taxon>
        <taxon>Burkholderiales</taxon>
        <taxon>Oxalobacteraceae</taxon>
        <taxon>Collimonas</taxon>
    </lineage>
</organism>
<proteinExistence type="predicted"/>
<evidence type="ECO:0000313" key="1">
    <source>
        <dbReference type="EMBL" id="AMO94264.1"/>
    </source>
</evidence>
<name>A0A127P9E6_9BURK</name>
<evidence type="ECO:0000313" key="2">
    <source>
        <dbReference type="Proteomes" id="UP000072421"/>
    </source>
</evidence>
<sequence length="49" mass="5236">MQFALAIQRHGAAFPGRRHRPDNSHLGSDLGLAQAVQGGAAQVRLSWKG</sequence>
<reference evidence="1 2" key="1">
    <citation type="submission" date="2015-11" db="EMBL/GenBank/DDBJ databases">
        <title>Exploring the genomic traits of fungus-feeding bacterial genus Collimonas.</title>
        <authorList>
            <person name="Song C."/>
            <person name="Schmidt R."/>
            <person name="de Jager V."/>
            <person name="Krzyzanowska D."/>
            <person name="Jongedijk E."/>
            <person name="Cankar K."/>
            <person name="Beekwilder J."/>
            <person name="van Veen A."/>
            <person name="de Boer W."/>
            <person name="van Veen J.A."/>
            <person name="Garbeva P."/>
        </authorList>
    </citation>
    <scope>NUCLEOTIDE SEQUENCE [LARGE SCALE GENOMIC DNA]</scope>
    <source>
        <strain evidence="1 2">Ter6</strain>
    </source>
</reference>
<dbReference type="Proteomes" id="UP000072421">
    <property type="component" value="Chromosome"/>
</dbReference>
<gene>
    <name evidence="1" type="ORF">CFter6_1560</name>
</gene>
<dbReference type="EMBL" id="CP013232">
    <property type="protein sequence ID" value="AMO94264.1"/>
    <property type="molecule type" value="Genomic_DNA"/>
</dbReference>
<protein>
    <submittedName>
        <fullName evidence="1">Uncharacterized protein</fullName>
    </submittedName>
</protein>
<dbReference type="AlphaFoldDB" id="A0A127P9E6"/>
<accession>A0A127P9E6</accession>